<dbReference type="AlphaFoldDB" id="A0AAN6QRM2"/>
<sequence>MTEPRARHRAKGTLQFTSSDLQSLLYAFGDNTAPSTSTSSSQQPQHQHQQPSSLPQTITTLDEILHTFILETCHAAALSASYSRRAKLKPEDFKFVLRHDERLLGRVLEQVWKERNMKEERRVMDFESVGKEGVGGLEGIAQVGGVGGEVGRRKGGKRRRKGGAEQGGEGPRGKRSKSEEVWDERAYAARWGGRYGVLGQHAYQRKTARCTADAARTGTTFVSVTDRTAGPERHSDNGTLCWAPYSHYVKLH</sequence>
<name>A0AAN6QRM2_9PEZI</name>
<dbReference type="Gene3D" id="1.10.20.10">
    <property type="entry name" value="Histone, subunit A"/>
    <property type="match status" value="1"/>
</dbReference>
<evidence type="ECO:0000256" key="2">
    <source>
        <dbReference type="ARBA" id="ARBA00023015"/>
    </source>
</evidence>
<keyword evidence="9" id="KW-1185">Reference proteome</keyword>
<comment type="similarity">
    <text evidence="5">Belongs to the TAF13 family.</text>
</comment>
<gene>
    <name evidence="8" type="ORF">LTR91_011723</name>
</gene>
<protein>
    <recommendedName>
        <fullName evidence="6">Transcription initiation factor TFIID subunit 13</fullName>
    </recommendedName>
</protein>
<evidence type="ECO:0000256" key="3">
    <source>
        <dbReference type="ARBA" id="ARBA00023163"/>
    </source>
</evidence>
<feature type="region of interest" description="Disordered" evidence="7">
    <location>
        <begin position="32"/>
        <end position="54"/>
    </location>
</feature>
<dbReference type="GO" id="GO:0046982">
    <property type="term" value="F:protein heterodimerization activity"/>
    <property type="evidence" value="ECO:0007669"/>
    <property type="project" value="InterPro"/>
</dbReference>
<evidence type="ECO:0000256" key="1">
    <source>
        <dbReference type="ARBA" id="ARBA00004123"/>
    </source>
</evidence>
<evidence type="ECO:0000313" key="9">
    <source>
        <dbReference type="Proteomes" id="UP001175353"/>
    </source>
</evidence>
<dbReference type="PANTHER" id="PTHR11380">
    <property type="entry name" value="TRANSCRIPTION INITIATION FACTOR TFIID/SUPT3-RELATED"/>
    <property type="match status" value="1"/>
</dbReference>
<proteinExistence type="inferred from homology"/>
<dbReference type="PANTHER" id="PTHR11380:SF5">
    <property type="entry name" value="TRANSCRIPTION INITIATION FACTOR TFIID SUBUNIT 13"/>
    <property type="match status" value="1"/>
</dbReference>
<dbReference type="Proteomes" id="UP001175353">
    <property type="component" value="Unassembled WGS sequence"/>
</dbReference>
<evidence type="ECO:0000256" key="5">
    <source>
        <dbReference type="ARBA" id="ARBA00038392"/>
    </source>
</evidence>
<evidence type="ECO:0000256" key="6">
    <source>
        <dbReference type="ARBA" id="ARBA00040136"/>
    </source>
</evidence>
<comment type="subcellular location">
    <subcellularLocation>
        <location evidence="1">Nucleus</location>
    </subcellularLocation>
</comment>
<dbReference type="InterPro" id="IPR003195">
    <property type="entry name" value="TFIID_TAF13"/>
</dbReference>
<comment type="caution">
    <text evidence="8">The sequence shown here is derived from an EMBL/GenBank/DDBJ whole genome shotgun (WGS) entry which is preliminary data.</text>
</comment>
<organism evidence="8 9">
    <name type="scientific">Friedmanniomyces endolithicus</name>
    <dbReference type="NCBI Taxonomy" id="329885"/>
    <lineage>
        <taxon>Eukaryota</taxon>
        <taxon>Fungi</taxon>
        <taxon>Dikarya</taxon>
        <taxon>Ascomycota</taxon>
        <taxon>Pezizomycotina</taxon>
        <taxon>Dothideomycetes</taxon>
        <taxon>Dothideomycetidae</taxon>
        <taxon>Mycosphaerellales</taxon>
        <taxon>Teratosphaeriaceae</taxon>
        <taxon>Friedmanniomyces</taxon>
    </lineage>
</organism>
<reference evidence="8" key="1">
    <citation type="submission" date="2023-06" db="EMBL/GenBank/DDBJ databases">
        <title>Black Yeasts Isolated from many extreme environments.</title>
        <authorList>
            <person name="Coleine C."/>
            <person name="Stajich J.E."/>
            <person name="Selbmann L."/>
        </authorList>
    </citation>
    <scope>NUCLEOTIDE SEQUENCE</scope>
    <source>
        <strain evidence="8">CCFEE 5200</strain>
    </source>
</reference>
<keyword evidence="3" id="KW-0804">Transcription</keyword>
<keyword evidence="4" id="KW-0539">Nucleus</keyword>
<dbReference type="GO" id="GO:0051123">
    <property type="term" value="P:RNA polymerase II preinitiation complex assembly"/>
    <property type="evidence" value="ECO:0007669"/>
    <property type="project" value="TreeGrafter"/>
</dbReference>
<feature type="compositionally biased region" description="Low complexity" evidence="7">
    <location>
        <begin position="34"/>
        <end position="54"/>
    </location>
</feature>
<evidence type="ECO:0000256" key="7">
    <source>
        <dbReference type="SAM" id="MobiDB-lite"/>
    </source>
</evidence>
<evidence type="ECO:0000256" key="4">
    <source>
        <dbReference type="ARBA" id="ARBA00023242"/>
    </source>
</evidence>
<dbReference type="GO" id="GO:0005669">
    <property type="term" value="C:transcription factor TFIID complex"/>
    <property type="evidence" value="ECO:0007669"/>
    <property type="project" value="TreeGrafter"/>
</dbReference>
<accession>A0AAN6QRM2</accession>
<dbReference type="InterPro" id="IPR009072">
    <property type="entry name" value="Histone-fold"/>
</dbReference>
<keyword evidence="2" id="KW-0805">Transcription regulation</keyword>
<evidence type="ECO:0000313" key="8">
    <source>
        <dbReference type="EMBL" id="KAK0981862.1"/>
    </source>
</evidence>
<feature type="region of interest" description="Disordered" evidence="7">
    <location>
        <begin position="145"/>
        <end position="179"/>
    </location>
</feature>
<dbReference type="Pfam" id="PF02269">
    <property type="entry name" value="TFIID-18kDa"/>
    <property type="match status" value="1"/>
</dbReference>
<dbReference type="EMBL" id="JAUJLE010000109">
    <property type="protein sequence ID" value="KAK0981862.1"/>
    <property type="molecule type" value="Genomic_DNA"/>
</dbReference>